<dbReference type="EMBL" id="JAXCGZ010008974">
    <property type="protein sequence ID" value="KAK7077399.1"/>
    <property type="molecule type" value="Genomic_DNA"/>
</dbReference>
<name>A0AAN8XDZ9_HALRR</name>
<sequence>MRIGNCGPCVKDCIPAIEDEDAASNETTTVSDVTTTSSSVTTTTTSSSQSVNEQAQAAVRDTSTQLTGLVTDAQSRRKRSLNAHSREERDTSNEISVTIIIQFKVKIQSWLVDINRLTSSDIPDIKNTTSQIINIRSQVAGGMTLSAKSIAIVKASVTMTAKLLGDLSSAIADEYKQKQLDSYQISMQQVQTTVETVQTTLVSLQSITSTTVSSTTMQLSIVTIIIEIK</sequence>
<reference evidence="2 3" key="1">
    <citation type="submission" date="2023-11" db="EMBL/GenBank/DDBJ databases">
        <title>Halocaridina rubra genome assembly.</title>
        <authorList>
            <person name="Smith C."/>
        </authorList>
    </citation>
    <scope>NUCLEOTIDE SEQUENCE [LARGE SCALE GENOMIC DNA]</scope>
    <source>
        <strain evidence="2">EP-1</strain>
        <tissue evidence="2">Whole</tissue>
    </source>
</reference>
<feature type="compositionally biased region" description="Low complexity" evidence="1">
    <location>
        <begin position="27"/>
        <end position="51"/>
    </location>
</feature>
<evidence type="ECO:0000313" key="3">
    <source>
        <dbReference type="Proteomes" id="UP001381693"/>
    </source>
</evidence>
<proteinExistence type="predicted"/>
<organism evidence="2 3">
    <name type="scientific">Halocaridina rubra</name>
    <name type="common">Hawaiian red shrimp</name>
    <dbReference type="NCBI Taxonomy" id="373956"/>
    <lineage>
        <taxon>Eukaryota</taxon>
        <taxon>Metazoa</taxon>
        <taxon>Ecdysozoa</taxon>
        <taxon>Arthropoda</taxon>
        <taxon>Crustacea</taxon>
        <taxon>Multicrustacea</taxon>
        <taxon>Malacostraca</taxon>
        <taxon>Eumalacostraca</taxon>
        <taxon>Eucarida</taxon>
        <taxon>Decapoda</taxon>
        <taxon>Pleocyemata</taxon>
        <taxon>Caridea</taxon>
        <taxon>Atyoidea</taxon>
        <taxon>Atyidae</taxon>
        <taxon>Halocaridina</taxon>
    </lineage>
</organism>
<keyword evidence="3" id="KW-1185">Reference proteome</keyword>
<protein>
    <submittedName>
        <fullName evidence="2">Uncharacterized protein</fullName>
    </submittedName>
</protein>
<evidence type="ECO:0000313" key="2">
    <source>
        <dbReference type="EMBL" id="KAK7077399.1"/>
    </source>
</evidence>
<feature type="region of interest" description="Disordered" evidence="1">
    <location>
        <begin position="23"/>
        <end position="89"/>
    </location>
</feature>
<dbReference type="Proteomes" id="UP001381693">
    <property type="component" value="Unassembled WGS sequence"/>
</dbReference>
<dbReference type="AlphaFoldDB" id="A0AAN8XDZ9"/>
<comment type="caution">
    <text evidence="2">The sequence shown here is derived from an EMBL/GenBank/DDBJ whole genome shotgun (WGS) entry which is preliminary data.</text>
</comment>
<accession>A0AAN8XDZ9</accession>
<feature type="non-terminal residue" evidence="2">
    <location>
        <position position="229"/>
    </location>
</feature>
<gene>
    <name evidence="2" type="ORF">SK128_023359</name>
</gene>
<evidence type="ECO:0000256" key="1">
    <source>
        <dbReference type="SAM" id="MobiDB-lite"/>
    </source>
</evidence>